<dbReference type="InterPro" id="IPR038610">
    <property type="entry name" value="FliK-like_C_sf"/>
</dbReference>
<organism evidence="3 4">
    <name type="scientific">Thermogutta terrifontis</name>
    <dbReference type="NCBI Taxonomy" id="1331910"/>
    <lineage>
        <taxon>Bacteria</taxon>
        <taxon>Pseudomonadati</taxon>
        <taxon>Planctomycetota</taxon>
        <taxon>Planctomycetia</taxon>
        <taxon>Pirellulales</taxon>
        <taxon>Thermoguttaceae</taxon>
        <taxon>Thermogutta</taxon>
    </lineage>
</organism>
<feature type="domain" description="Flagellar hook-length control protein-like C-terminal" evidence="2">
    <location>
        <begin position="400"/>
        <end position="470"/>
    </location>
</feature>
<dbReference type="KEGG" id="ttf:THTE_1101"/>
<feature type="compositionally biased region" description="Polar residues" evidence="1">
    <location>
        <begin position="80"/>
        <end position="97"/>
    </location>
</feature>
<dbReference type="EMBL" id="CP018477">
    <property type="protein sequence ID" value="ASV73703.1"/>
    <property type="molecule type" value="Genomic_DNA"/>
</dbReference>
<dbReference type="AlphaFoldDB" id="A0A286RCL5"/>
<feature type="region of interest" description="Disordered" evidence="1">
    <location>
        <begin position="341"/>
        <end position="379"/>
    </location>
</feature>
<sequence length="521" mass="56079">MATGIDNPDILTALGRTGSPRDYAGLDIGSKPAGSSFQDILNRQTVKQSSENTSSQDAEAAGRRKPIVTAKASSGERGSAEQSGQAESPSSEVNQGDSGFKKDLLCGQSKKIHNTSLNRVSASKRKSKDTAEKKENELSAATGKEQVGQKAAPPQCAECAMQISNVFQEVSGNALDVATIEDVEAGNGQGDTPLLSEVDESPGTTQAKPIIVGSNQKWIHTLSTKLEQRDPGAGPQGGEPESTSSVSIHHKSLENNTIPKEVNTERVATISTKKKLHSTAELSQRQDSVQTRSVTEEADSVEGRKLLVASPFEAKSIDQEKTHKIVQKESEAKDVVEKLRALGREADAPPSVRSRPASSSMSGRISSTSGEEAPHLSQQDKVELVQRVFHAVRLARLRDGELRLRLHPPELGALRVELRVEGGALMARLEAESPAARDLLMDNLPDLRQRLAEHRLKIERFDVTLMSQSNSGGGSQQHTASFHAPRPSGMRWNDQGSVITEEQDHPVLGTRSISSLFDVIA</sequence>
<feature type="compositionally biased region" description="Low complexity" evidence="1">
    <location>
        <begin position="348"/>
        <end position="369"/>
    </location>
</feature>
<evidence type="ECO:0000313" key="4">
    <source>
        <dbReference type="Proteomes" id="UP000215086"/>
    </source>
</evidence>
<feature type="region of interest" description="Disordered" evidence="1">
    <location>
        <begin position="185"/>
        <end position="300"/>
    </location>
</feature>
<protein>
    <submittedName>
        <fullName evidence="3">Flagellar hook-length control protein FliK</fullName>
    </submittedName>
</protein>
<dbReference type="PANTHER" id="PTHR37533">
    <property type="entry name" value="FLAGELLAR HOOK-LENGTH CONTROL PROTEIN"/>
    <property type="match status" value="1"/>
</dbReference>
<dbReference type="Pfam" id="PF02120">
    <property type="entry name" value="Flg_hook"/>
    <property type="match status" value="1"/>
</dbReference>
<proteinExistence type="predicted"/>
<dbReference type="PANTHER" id="PTHR37533:SF2">
    <property type="entry name" value="FLAGELLAR HOOK-LENGTH CONTROL PROTEIN"/>
    <property type="match status" value="1"/>
</dbReference>
<feature type="compositionally biased region" description="Basic and acidic residues" evidence="1">
    <location>
        <begin position="128"/>
        <end position="137"/>
    </location>
</feature>
<keyword evidence="3" id="KW-0282">Flagellum</keyword>
<dbReference type="Gene3D" id="3.30.750.140">
    <property type="match status" value="1"/>
</dbReference>
<evidence type="ECO:0000259" key="2">
    <source>
        <dbReference type="Pfam" id="PF02120"/>
    </source>
</evidence>
<feature type="compositionally biased region" description="Polar residues" evidence="1">
    <location>
        <begin position="202"/>
        <end position="225"/>
    </location>
</feature>
<evidence type="ECO:0000313" key="3">
    <source>
        <dbReference type="EMBL" id="ASV73703.1"/>
    </source>
</evidence>
<accession>A0A286RCL5</accession>
<dbReference type="CDD" id="cd17470">
    <property type="entry name" value="T3SS_Flik_C"/>
    <property type="match status" value="1"/>
</dbReference>
<dbReference type="InterPro" id="IPR052563">
    <property type="entry name" value="FliK"/>
</dbReference>
<feature type="region of interest" description="Disordered" evidence="1">
    <location>
        <begin position="468"/>
        <end position="491"/>
    </location>
</feature>
<feature type="region of interest" description="Disordered" evidence="1">
    <location>
        <begin position="1"/>
        <end position="154"/>
    </location>
</feature>
<name>A0A286RCL5_9BACT</name>
<reference evidence="3 4" key="1">
    <citation type="journal article" name="Front. Microbiol.">
        <title>Sugar Metabolism of the First Thermophilic Planctomycete Thermogutta terrifontis: Comparative Genomic and Transcriptomic Approaches.</title>
        <authorList>
            <person name="Elcheninov A.G."/>
            <person name="Menzel P."/>
            <person name="Gudbergsdottir S.R."/>
            <person name="Slesarev A.I."/>
            <person name="Kadnikov V.V."/>
            <person name="Krogh A."/>
            <person name="Bonch-Osmolovskaya E.A."/>
            <person name="Peng X."/>
            <person name="Kublanov I.V."/>
        </authorList>
    </citation>
    <scope>NUCLEOTIDE SEQUENCE [LARGE SCALE GENOMIC DNA]</scope>
    <source>
        <strain evidence="3 4">R1</strain>
    </source>
</reference>
<keyword evidence="3" id="KW-0966">Cell projection</keyword>
<feature type="compositionally biased region" description="Polar residues" evidence="1">
    <location>
        <begin position="280"/>
        <end position="293"/>
    </location>
</feature>
<evidence type="ECO:0000256" key="1">
    <source>
        <dbReference type="SAM" id="MobiDB-lite"/>
    </source>
</evidence>
<gene>
    <name evidence="3" type="ORF">THTE_1101</name>
</gene>
<feature type="compositionally biased region" description="Polar residues" evidence="1">
    <location>
        <begin position="33"/>
        <end position="57"/>
    </location>
</feature>
<dbReference type="InterPro" id="IPR021136">
    <property type="entry name" value="Flagellar_hook_control-like_C"/>
</dbReference>
<keyword evidence="4" id="KW-1185">Reference proteome</keyword>
<keyword evidence="3" id="KW-0969">Cilium</keyword>
<dbReference type="Proteomes" id="UP000215086">
    <property type="component" value="Chromosome"/>
</dbReference>